<dbReference type="GO" id="GO:0003677">
    <property type="term" value="F:DNA binding"/>
    <property type="evidence" value="ECO:0007669"/>
    <property type="project" value="TreeGrafter"/>
</dbReference>
<feature type="domain" description="DDE-1" evidence="2">
    <location>
        <begin position="319"/>
        <end position="436"/>
    </location>
</feature>
<accession>W4P271</accession>
<evidence type="ECO:0000256" key="1">
    <source>
        <dbReference type="SAM" id="MobiDB-lite"/>
    </source>
</evidence>
<feature type="compositionally biased region" description="Polar residues" evidence="1">
    <location>
        <begin position="553"/>
        <end position="568"/>
    </location>
</feature>
<dbReference type="InterPro" id="IPR050863">
    <property type="entry name" value="CenT-Element_Derived"/>
</dbReference>
<organism evidence="3">
    <name type="scientific">Capsaspora owczarzaki</name>
    <dbReference type="NCBI Taxonomy" id="192875"/>
    <lineage>
        <taxon>Eukaryota</taxon>
        <taxon>Filasterea</taxon>
        <taxon>Capsaspora</taxon>
    </lineage>
</organism>
<dbReference type="InterPro" id="IPR004875">
    <property type="entry name" value="DDE_SF_endonuclease_dom"/>
</dbReference>
<feature type="compositionally biased region" description="Polar residues" evidence="1">
    <location>
        <begin position="842"/>
        <end position="854"/>
    </location>
</feature>
<feature type="compositionally biased region" description="Acidic residues" evidence="1">
    <location>
        <begin position="721"/>
        <end position="735"/>
    </location>
</feature>
<sequence>MNTHSSYKEDMVRRAQEQLEVGLAQIATASPFRQRLLTKATALKLYYFDPFLSTTDVGGAPGASAERIWTTRQIAHALGRSQSMIARCIKAHANLAPDIPGMTLDELADVLREDPIQGQGYVFTVPEEQELVEFVKRCCLGAVSLSKTEFTRYVLAASKVPRPDGVERRQFEHDKVSDKWVNDFVARHSSQIGWRSSSVLETLRVAALSEKKLGSLFALLAEYSNLYPTLFATPANIFNMDESDCSVGRKKKRALAAVGVKRVSRRSGRTITMGPHVTGLFTVCADGTAPVAPHFIVAHPRPTLPHRCTEGLDEELIHQSESGFINEEIFDKWFRDFVEVVKERATTTPVLLVMDGSSCHKFTVGLIDLAVSNNILVAILPSHTSTHLQPLDVTVFAWYKNLLETHVQSILDEDSPLIDVNIKLHGAIRAWNEIDDRSNLIRSGFRQTGIYPLDTEKHKTLALPSVADVAVSTTPSLHIPEPPPTPDARYSALYRVRQIADAALVTIGCTPRALQQKRVHDAAVADLRRNLEVELSVQEVLRAPPRPLRSRSIGNSSMRVSMNSTARSPLTPENRDAQLKRQELQEKRKQLEPLKEEYNRQRPIFLRTLKDLDSRILTLAETILALETQLAALGEEVEQDIESATAAETRNKLAAARLQHTKLVRDRATFFKNRLKRPTLLSLEPAATASTPLVPRRVSRPRPILASQSMANDTVDLDQSASEEESESDDDDDENQASSEMASAAIGHNDNQEDPSDVQRQPQAARKRRQEDDDENVAPVFTTVTSDSSDVVQVDYQLSSTELQEIRRYRMPTRSTTKQDGHNVKLARVDLQPASSRPALSDLTNLSRSNTLPL</sequence>
<feature type="region of interest" description="Disordered" evidence="1">
    <location>
        <begin position="547"/>
        <end position="577"/>
    </location>
</feature>
<evidence type="ECO:0000259" key="2">
    <source>
        <dbReference type="Pfam" id="PF03184"/>
    </source>
</evidence>
<proteinExistence type="predicted"/>
<dbReference type="GO" id="GO:0005634">
    <property type="term" value="C:nucleus"/>
    <property type="evidence" value="ECO:0007669"/>
    <property type="project" value="TreeGrafter"/>
</dbReference>
<dbReference type="PANTHER" id="PTHR19303">
    <property type="entry name" value="TRANSPOSON"/>
    <property type="match status" value="1"/>
</dbReference>
<evidence type="ECO:0000313" key="3">
    <source>
        <dbReference type="EMBL" id="FAA01128.1"/>
    </source>
</evidence>
<dbReference type="AlphaFoldDB" id="W4P271"/>
<feature type="region of interest" description="Disordered" evidence="1">
    <location>
        <begin position="692"/>
        <end position="777"/>
    </location>
</feature>
<name>W4P271_9EUKA</name>
<feature type="region of interest" description="Disordered" evidence="1">
    <location>
        <begin position="830"/>
        <end position="854"/>
    </location>
</feature>
<protein>
    <submittedName>
        <fullName evidence="3">Transposase</fullName>
    </submittedName>
</protein>
<reference evidence="3" key="1">
    <citation type="journal article" date="2013" name="Nat. Commun.">
        <title>The Capsaspora genome reveals a complex unicellular prehistory of animals.</title>
        <authorList>
            <person name="Suga H."/>
            <person name="Chen Z."/>
            <person name="de Mendoza A."/>
            <person name="Sebe-Pedros A."/>
            <person name="Brown M.W."/>
            <person name="Kramer E."/>
            <person name="Carr M."/>
            <person name="Kerner P."/>
            <person name="Vervoort M."/>
            <person name="Sanchez-Pons N."/>
            <person name="Torruella G."/>
            <person name="Derelle R."/>
            <person name="Manning G."/>
            <person name="Lang B.F."/>
            <person name="Russ C."/>
            <person name="Haas B.J."/>
            <person name="Roger A.J."/>
            <person name="Nusbaum C."/>
            <person name="Ruiz-Trillo I."/>
        </authorList>
    </citation>
    <scope>NUCLEOTIDE SEQUENCE</scope>
    <source>
        <strain evidence="3">ATCC 30864</strain>
    </source>
</reference>
<dbReference type="Pfam" id="PF03184">
    <property type="entry name" value="DDE_1"/>
    <property type="match status" value="1"/>
</dbReference>
<dbReference type="EMBL" id="BR000990">
    <property type="protein sequence ID" value="FAA01128.1"/>
    <property type="molecule type" value="Genomic_DNA"/>
</dbReference>